<dbReference type="Proteomes" id="UP000010116">
    <property type="component" value="Unassembled WGS sequence"/>
</dbReference>
<dbReference type="PANTHER" id="PTHR47790">
    <property type="entry name" value="TRNA/TMRNA (URACIL-C(5))-METHYLTRANSFERASE"/>
    <property type="match status" value="1"/>
</dbReference>
<name>J4WXH5_9GAMM</name>
<feature type="active site" description="Nucleophile" evidence="5">
    <location>
        <position position="297"/>
    </location>
</feature>
<dbReference type="EMBL" id="JH611190">
    <property type="protein sequence ID" value="EJP72715.1"/>
    <property type="molecule type" value="Genomic_DNA"/>
</dbReference>
<feature type="binding site" evidence="5">
    <location>
        <position position="272"/>
    </location>
    <ligand>
        <name>S-adenosyl-L-methionine</name>
        <dbReference type="ChEBI" id="CHEBI:59789"/>
    </ligand>
</feature>
<dbReference type="SUPFAM" id="SSF53335">
    <property type="entry name" value="S-adenosyl-L-methionine-dependent methyltransferases"/>
    <property type="match status" value="1"/>
</dbReference>
<dbReference type="HOGENOM" id="CLU_043022_1_0_6"/>
<dbReference type="GO" id="GO:0000049">
    <property type="term" value="F:tRNA binding"/>
    <property type="evidence" value="ECO:0007669"/>
    <property type="project" value="TreeGrafter"/>
</dbReference>
<keyword evidence="4" id="KW-0819">tRNA processing</keyword>
<proteinExistence type="inferred from homology"/>
<evidence type="ECO:0000256" key="1">
    <source>
        <dbReference type="ARBA" id="ARBA00022603"/>
    </source>
</evidence>
<dbReference type="Pfam" id="PF05958">
    <property type="entry name" value="tRNA_U5-meth_tr"/>
    <property type="match status" value="1"/>
</dbReference>
<dbReference type="GO" id="GO:0005829">
    <property type="term" value="C:cytosol"/>
    <property type="evidence" value="ECO:0007669"/>
    <property type="project" value="TreeGrafter"/>
</dbReference>
<dbReference type="AlphaFoldDB" id="J4WXH5"/>
<keyword evidence="3 5" id="KW-0949">S-adenosyl-L-methionine</keyword>
<feature type="binding site" evidence="5">
    <location>
        <position position="165"/>
    </location>
    <ligand>
        <name>S-adenosyl-L-methionine</name>
        <dbReference type="ChEBI" id="CHEBI:59789"/>
    </ligand>
</feature>
<keyword evidence="1 5" id="KW-0489">Methyltransferase</keyword>
<feature type="active site" evidence="6">
    <location>
        <position position="297"/>
    </location>
</feature>
<evidence type="ECO:0000256" key="3">
    <source>
        <dbReference type="ARBA" id="ARBA00022691"/>
    </source>
</evidence>
<evidence type="ECO:0000256" key="5">
    <source>
        <dbReference type="PROSITE-ProRule" id="PRU01024"/>
    </source>
</evidence>
<evidence type="ECO:0000256" key="2">
    <source>
        <dbReference type="ARBA" id="ARBA00022679"/>
    </source>
</evidence>
<feature type="binding site" evidence="5">
    <location>
        <position position="213"/>
    </location>
    <ligand>
        <name>S-adenosyl-L-methionine</name>
        <dbReference type="ChEBI" id="CHEBI:59789"/>
    </ligand>
</feature>
<dbReference type="Gene3D" id="3.40.50.150">
    <property type="entry name" value="Vaccinia Virus protein VP39"/>
    <property type="match status" value="1"/>
</dbReference>
<evidence type="ECO:0000313" key="8">
    <source>
        <dbReference type="Proteomes" id="UP000010116"/>
    </source>
</evidence>
<dbReference type="GO" id="GO:0008033">
    <property type="term" value="P:tRNA processing"/>
    <property type="evidence" value="ECO:0007669"/>
    <property type="project" value="UniProtKB-KW"/>
</dbReference>
<dbReference type="GO" id="GO:0030697">
    <property type="term" value="F:tRNA (uracil(54)-C5)-methyltransferase activity, S-adenosyl methionine-dependent"/>
    <property type="evidence" value="ECO:0007669"/>
    <property type="project" value="InterPro"/>
</dbReference>
<dbReference type="GO" id="GO:0032259">
    <property type="term" value="P:methylation"/>
    <property type="evidence" value="ECO:0007669"/>
    <property type="project" value="UniProtKB-KW"/>
</dbReference>
<dbReference type="InterPro" id="IPR030390">
    <property type="entry name" value="MeTrfase_TrmA_AS"/>
</dbReference>
<accession>J4WXH5</accession>
<sequence>MNKYLDTLNSIKPYYDKNIDIYLSPPLHYRMRCEFSYKKKQYVMYDKNNRYILMSNFGLASKPIFNIQANLLESINKNSSITKNLFQINFRSNNADDVLVTLIYRKPISEMTIKYVNELSNDLNISINIRSKKYLYKTNKEDFYEVLIMDKKKLKIYQSDKTFFQPNQFIYPKMYEFLENNVTDTKDLLELYCGTGSFTLPLANKFNKIFASENNRESIRMLHKSISENKISNISIARLNAEEVIEIFFGRKFNRMNDIDINSFNFSHILVDPPRSGLDSKVINLINKFKNLIYISCNPETYIDDIKQLKNFKIKKIALFDQFANTDHLEIVSILENIN</sequence>
<gene>
    <name evidence="7" type="ORF">NT02SARS_1071</name>
</gene>
<evidence type="ECO:0000256" key="6">
    <source>
        <dbReference type="PROSITE-ProRule" id="PRU10015"/>
    </source>
</evidence>
<evidence type="ECO:0000313" key="7">
    <source>
        <dbReference type="EMBL" id="EJP72715.1"/>
    </source>
</evidence>
<comment type="similarity">
    <text evidence="5">Belongs to the class I-like SAM-binding methyltransferase superfamily. RNA M5U methyltransferase family.</text>
</comment>
<dbReference type="InterPro" id="IPR029063">
    <property type="entry name" value="SAM-dependent_MTases_sf"/>
</dbReference>
<dbReference type="InterPro" id="IPR010280">
    <property type="entry name" value="U5_MeTrfase_fam"/>
</dbReference>
<dbReference type="Gene3D" id="2.40.50.1070">
    <property type="match status" value="1"/>
</dbReference>
<reference evidence="7 8" key="1">
    <citation type="journal article" date="2012" name="ISME J.">
        <title>Genomic insights to SAR86, an abundant and uncultivated marine bacterial lineage.</title>
        <authorList>
            <person name="Dupont C.L."/>
            <person name="Rusch D.B."/>
            <person name="Yooseph S."/>
            <person name="Lombardo M.J."/>
            <person name="Richter R.A."/>
            <person name="Valas R."/>
            <person name="Novotny M."/>
            <person name="Yee-Greenbaum J."/>
            <person name="Selengut J.D."/>
            <person name="Haft D.H."/>
            <person name="Halpern A.L."/>
            <person name="Lasken R.S."/>
            <person name="Nealson K."/>
            <person name="Friedman R."/>
            <person name="Venter J.C."/>
        </authorList>
    </citation>
    <scope>NUCLEOTIDE SEQUENCE [LARGE SCALE GENOMIC DNA]</scope>
</reference>
<dbReference type="PANTHER" id="PTHR47790:SF2">
    <property type="entry name" value="TRNA_TMRNA (URACIL-C(5))-METHYLTRANSFERASE"/>
    <property type="match status" value="1"/>
</dbReference>
<dbReference type="PROSITE" id="PS51687">
    <property type="entry name" value="SAM_MT_RNA_M5U"/>
    <property type="match status" value="1"/>
</dbReference>
<dbReference type="InterPro" id="IPR011869">
    <property type="entry name" value="TrmA_MeTrfase"/>
</dbReference>
<dbReference type="PROSITE" id="PS01230">
    <property type="entry name" value="TRMA_1"/>
    <property type="match status" value="1"/>
</dbReference>
<organism evidence="7 8">
    <name type="scientific">SAR86 cluster bacterium SAR86B</name>
    <dbReference type="NCBI Taxonomy" id="1123867"/>
    <lineage>
        <taxon>Bacteria</taxon>
        <taxon>Pseudomonadati</taxon>
        <taxon>Pseudomonadota</taxon>
        <taxon>Gammaproteobacteria</taxon>
        <taxon>SAR86 cluster</taxon>
    </lineage>
</organism>
<evidence type="ECO:0000256" key="4">
    <source>
        <dbReference type="ARBA" id="ARBA00022694"/>
    </source>
</evidence>
<keyword evidence="2 5" id="KW-0808">Transferase</keyword>
<feature type="binding site" evidence="5">
    <location>
        <position position="192"/>
    </location>
    <ligand>
        <name>S-adenosyl-L-methionine</name>
        <dbReference type="ChEBI" id="CHEBI:59789"/>
    </ligand>
</feature>
<dbReference type="GO" id="GO:0019843">
    <property type="term" value="F:rRNA binding"/>
    <property type="evidence" value="ECO:0007669"/>
    <property type="project" value="TreeGrafter"/>
</dbReference>
<protein>
    <submittedName>
        <fullName evidence="7">tRNA (Uracil-5-)-methyltransferase</fullName>
    </submittedName>
</protein>